<evidence type="ECO:0000256" key="3">
    <source>
        <dbReference type="SAM" id="SignalP"/>
    </source>
</evidence>
<dbReference type="GO" id="GO:0062129">
    <property type="term" value="C:chitin-based extracellular matrix"/>
    <property type="evidence" value="ECO:0007669"/>
    <property type="project" value="TreeGrafter"/>
</dbReference>
<protein>
    <submittedName>
        <fullName evidence="4">Uncharacterized protein</fullName>
    </submittedName>
</protein>
<dbReference type="InterPro" id="IPR031311">
    <property type="entry name" value="CHIT_BIND_RR_consensus"/>
</dbReference>
<evidence type="ECO:0000313" key="4">
    <source>
        <dbReference type="EMBL" id="RWS26484.1"/>
    </source>
</evidence>
<keyword evidence="3" id="KW-0732">Signal</keyword>
<dbReference type="PANTHER" id="PTHR10380">
    <property type="entry name" value="CUTICLE PROTEIN"/>
    <property type="match status" value="1"/>
</dbReference>
<evidence type="ECO:0000313" key="5">
    <source>
        <dbReference type="Proteomes" id="UP000288716"/>
    </source>
</evidence>
<evidence type="ECO:0000256" key="1">
    <source>
        <dbReference type="ARBA" id="ARBA00022460"/>
    </source>
</evidence>
<dbReference type="GO" id="GO:0008010">
    <property type="term" value="F:structural constituent of chitin-based larval cuticle"/>
    <property type="evidence" value="ECO:0007669"/>
    <property type="project" value="TreeGrafter"/>
</dbReference>
<accession>A0A443SG31</accession>
<dbReference type="InterPro" id="IPR000618">
    <property type="entry name" value="Insect_cuticle"/>
</dbReference>
<dbReference type="OrthoDB" id="8021718at2759"/>
<dbReference type="PROSITE" id="PS51155">
    <property type="entry name" value="CHIT_BIND_RR_2"/>
    <property type="match status" value="1"/>
</dbReference>
<gene>
    <name evidence="4" type="ORF">B4U80_08230</name>
</gene>
<dbReference type="STRING" id="299467.A0A443SG31"/>
<keyword evidence="1 2" id="KW-0193">Cuticle</keyword>
<dbReference type="AlphaFoldDB" id="A0A443SG31"/>
<dbReference type="PROSITE" id="PS00233">
    <property type="entry name" value="CHIT_BIND_RR_1"/>
    <property type="match status" value="1"/>
</dbReference>
<dbReference type="EMBL" id="NCKV01002716">
    <property type="protein sequence ID" value="RWS26484.1"/>
    <property type="molecule type" value="Genomic_DNA"/>
</dbReference>
<dbReference type="PANTHER" id="PTHR10380:SF173">
    <property type="entry name" value="CUTICULAR PROTEIN 47EF, ISOFORM C-RELATED"/>
    <property type="match status" value="1"/>
</dbReference>
<dbReference type="VEuPathDB" id="VectorBase:LDEU005557"/>
<name>A0A443SG31_9ACAR</name>
<dbReference type="Proteomes" id="UP000288716">
    <property type="component" value="Unassembled WGS sequence"/>
</dbReference>
<feature type="signal peptide" evidence="3">
    <location>
        <begin position="1"/>
        <end position="20"/>
    </location>
</feature>
<reference evidence="4 5" key="1">
    <citation type="journal article" date="2018" name="Gigascience">
        <title>Genomes of trombidid mites reveal novel predicted allergens and laterally-transferred genes associated with secondary metabolism.</title>
        <authorList>
            <person name="Dong X."/>
            <person name="Chaisiri K."/>
            <person name="Xia D."/>
            <person name="Armstrong S.D."/>
            <person name="Fang Y."/>
            <person name="Donnelly M.J."/>
            <person name="Kadowaki T."/>
            <person name="McGarry J.W."/>
            <person name="Darby A.C."/>
            <person name="Makepeace B.L."/>
        </authorList>
    </citation>
    <scope>NUCLEOTIDE SEQUENCE [LARGE SCALE GENOMIC DNA]</scope>
    <source>
        <strain evidence="4">UoL-UT</strain>
    </source>
</reference>
<evidence type="ECO:0000256" key="2">
    <source>
        <dbReference type="PROSITE-ProRule" id="PRU00497"/>
    </source>
</evidence>
<feature type="chain" id="PRO_5019564367" evidence="3">
    <location>
        <begin position="21"/>
        <end position="151"/>
    </location>
</feature>
<dbReference type="Pfam" id="PF00379">
    <property type="entry name" value="Chitin_bind_4"/>
    <property type="match status" value="1"/>
</dbReference>
<organism evidence="4 5">
    <name type="scientific">Leptotrombidium deliense</name>
    <dbReference type="NCBI Taxonomy" id="299467"/>
    <lineage>
        <taxon>Eukaryota</taxon>
        <taxon>Metazoa</taxon>
        <taxon>Ecdysozoa</taxon>
        <taxon>Arthropoda</taxon>
        <taxon>Chelicerata</taxon>
        <taxon>Arachnida</taxon>
        <taxon>Acari</taxon>
        <taxon>Acariformes</taxon>
        <taxon>Trombidiformes</taxon>
        <taxon>Prostigmata</taxon>
        <taxon>Anystina</taxon>
        <taxon>Parasitengona</taxon>
        <taxon>Trombiculoidea</taxon>
        <taxon>Trombiculidae</taxon>
        <taxon>Leptotrombidium</taxon>
    </lineage>
</organism>
<proteinExistence type="predicted"/>
<keyword evidence="5" id="KW-1185">Reference proteome</keyword>
<dbReference type="InterPro" id="IPR050468">
    <property type="entry name" value="Cuticle_Struct_Prot"/>
</dbReference>
<dbReference type="PRINTS" id="PR00947">
    <property type="entry name" value="CUTICLE"/>
</dbReference>
<sequence length="151" mass="15634">MCSAFVQVFLVLAFVGYCSAGLISTGTSTQSRSQDIAGNYAFAYDENHSTGGTFRRESGTLGGVTGSYGLRDIDGRVRIVNYIADGLGFRANVQTNEPGTDPKESAAVSRGPVAAPLLAPVAPVVPAPIAAAPLGFGLGYSTAVHHGLRHY</sequence>
<comment type="caution">
    <text evidence="4">The sequence shown here is derived from an EMBL/GenBank/DDBJ whole genome shotgun (WGS) entry which is preliminary data.</text>
</comment>